<feature type="transmembrane region" description="Helical" evidence="7">
    <location>
        <begin position="63"/>
        <end position="86"/>
    </location>
</feature>
<dbReference type="GO" id="GO:0016020">
    <property type="term" value="C:membrane"/>
    <property type="evidence" value="ECO:0007669"/>
    <property type="project" value="UniProtKB-SubCell"/>
</dbReference>
<dbReference type="PANTHER" id="PTHR36838">
    <property type="entry name" value="AUXIN EFFLUX CARRIER FAMILY PROTEIN"/>
    <property type="match status" value="1"/>
</dbReference>
<keyword evidence="5 7" id="KW-1133">Transmembrane helix</keyword>
<evidence type="ECO:0000256" key="1">
    <source>
        <dbReference type="ARBA" id="ARBA00004141"/>
    </source>
</evidence>
<dbReference type="PANTHER" id="PTHR36838:SF1">
    <property type="entry name" value="SLR1864 PROTEIN"/>
    <property type="match status" value="1"/>
</dbReference>
<evidence type="ECO:0008006" key="9">
    <source>
        <dbReference type="Google" id="ProtNLM"/>
    </source>
</evidence>
<keyword evidence="3" id="KW-1003">Cell membrane</keyword>
<gene>
    <name evidence="8" type="ORF">METZ01_LOCUS3974</name>
</gene>
<feature type="transmembrane region" description="Helical" evidence="7">
    <location>
        <begin position="181"/>
        <end position="201"/>
    </location>
</feature>
<feature type="transmembrane region" description="Helical" evidence="7">
    <location>
        <begin position="35"/>
        <end position="51"/>
    </location>
</feature>
<reference evidence="8" key="1">
    <citation type="submission" date="2018-05" db="EMBL/GenBank/DDBJ databases">
        <authorList>
            <person name="Lanie J.A."/>
            <person name="Ng W.-L."/>
            <person name="Kazmierczak K.M."/>
            <person name="Andrzejewski T.M."/>
            <person name="Davidsen T.M."/>
            <person name="Wayne K.J."/>
            <person name="Tettelin H."/>
            <person name="Glass J.I."/>
            <person name="Rusch D."/>
            <person name="Podicherti R."/>
            <person name="Tsui H.-C.T."/>
            <person name="Winkler M.E."/>
        </authorList>
    </citation>
    <scope>NUCLEOTIDE SEQUENCE</scope>
</reference>
<accession>A0A381N926</accession>
<evidence type="ECO:0000256" key="6">
    <source>
        <dbReference type="ARBA" id="ARBA00023136"/>
    </source>
</evidence>
<feature type="transmembrane region" description="Helical" evidence="7">
    <location>
        <begin position="154"/>
        <end position="175"/>
    </location>
</feature>
<proteinExistence type="predicted"/>
<keyword evidence="2" id="KW-0813">Transport</keyword>
<feature type="transmembrane region" description="Helical" evidence="7">
    <location>
        <begin position="106"/>
        <end position="133"/>
    </location>
</feature>
<feature type="non-terminal residue" evidence="8">
    <location>
        <position position="1"/>
    </location>
</feature>
<evidence type="ECO:0000256" key="5">
    <source>
        <dbReference type="ARBA" id="ARBA00022989"/>
    </source>
</evidence>
<evidence type="ECO:0000313" key="8">
    <source>
        <dbReference type="EMBL" id="SUZ51120.1"/>
    </source>
</evidence>
<dbReference type="EMBL" id="UINC01000207">
    <property type="protein sequence ID" value="SUZ51120.1"/>
    <property type="molecule type" value="Genomic_DNA"/>
</dbReference>
<comment type="subcellular location">
    <subcellularLocation>
        <location evidence="1">Membrane</location>
        <topology evidence="1">Multi-pass membrane protein</topology>
    </subcellularLocation>
</comment>
<name>A0A381N926_9ZZZZ</name>
<dbReference type="Pfam" id="PF03547">
    <property type="entry name" value="Mem_trans"/>
    <property type="match status" value="1"/>
</dbReference>
<feature type="transmembrane region" description="Helical" evidence="7">
    <location>
        <begin position="238"/>
        <end position="255"/>
    </location>
</feature>
<dbReference type="AlphaFoldDB" id="A0A381N926"/>
<dbReference type="InterPro" id="IPR004776">
    <property type="entry name" value="Mem_transp_PIN-like"/>
</dbReference>
<evidence type="ECO:0000256" key="3">
    <source>
        <dbReference type="ARBA" id="ARBA00022475"/>
    </source>
</evidence>
<keyword evidence="4 7" id="KW-0812">Transmembrane</keyword>
<evidence type="ECO:0000256" key="2">
    <source>
        <dbReference type="ARBA" id="ARBA00022448"/>
    </source>
</evidence>
<dbReference type="GO" id="GO:0055085">
    <property type="term" value="P:transmembrane transport"/>
    <property type="evidence" value="ECO:0007669"/>
    <property type="project" value="InterPro"/>
</dbReference>
<feature type="transmembrane region" description="Helical" evidence="7">
    <location>
        <begin position="267"/>
        <end position="290"/>
    </location>
</feature>
<protein>
    <recommendedName>
        <fullName evidence="9">Transporter</fullName>
    </recommendedName>
</protein>
<keyword evidence="6 7" id="KW-0472">Membrane</keyword>
<sequence length="293" mass="31920">VIYQIFGIIFPVLAIVLVGYFYASKFQPNMDTANTINFNIFLPALMFSVLSKESFQIQNYQILALSGVIVILGSGAIAWITAKVLGINIKTFVPPMMFGNTGNLGLPIAVLALGEIALGAAVVLFVITMLLHFTFGAYILSKNSNLLPVFRSPILIATLAGIGINLIDLEIWLPATQMIDLLGQAAIPLLLFTLGTRLIGVNFGEWKLGVLGAILCPLSGLVMALILVQFFYFETLHYQQLIIFSVLPPAVLNHVMAEKYQQQPETVASIVMIGNIGSLFVLPIALYYVLLIN</sequence>
<evidence type="ECO:0000256" key="7">
    <source>
        <dbReference type="SAM" id="Phobius"/>
    </source>
</evidence>
<feature type="transmembrane region" description="Helical" evidence="7">
    <location>
        <begin position="5"/>
        <end position="23"/>
    </location>
</feature>
<evidence type="ECO:0000256" key="4">
    <source>
        <dbReference type="ARBA" id="ARBA00022692"/>
    </source>
</evidence>
<feature type="transmembrane region" description="Helical" evidence="7">
    <location>
        <begin position="208"/>
        <end position="232"/>
    </location>
</feature>
<organism evidence="8">
    <name type="scientific">marine metagenome</name>
    <dbReference type="NCBI Taxonomy" id="408172"/>
    <lineage>
        <taxon>unclassified sequences</taxon>
        <taxon>metagenomes</taxon>
        <taxon>ecological metagenomes</taxon>
    </lineage>
</organism>